<keyword evidence="5" id="KW-1185">Reference proteome</keyword>
<dbReference type="PANTHER" id="PTHR46558:SF13">
    <property type="entry name" value="HTH-TYPE TRANSCRIPTIONAL REGULATOR IMMR"/>
    <property type="match status" value="1"/>
</dbReference>
<keyword evidence="2" id="KW-1133">Transmembrane helix</keyword>
<keyword evidence="1" id="KW-0238">DNA-binding</keyword>
<dbReference type="Proteomes" id="UP000003100">
    <property type="component" value="Unassembled WGS sequence"/>
</dbReference>
<feature type="transmembrane region" description="Helical" evidence="2">
    <location>
        <begin position="277"/>
        <end position="296"/>
    </location>
</feature>
<feature type="transmembrane region" description="Helical" evidence="2">
    <location>
        <begin position="308"/>
        <end position="328"/>
    </location>
</feature>
<protein>
    <recommendedName>
        <fullName evidence="3">HTH cro/C1-type domain-containing protein</fullName>
    </recommendedName>
</protein>
<keyword evidence="2" id="KW-0472">Membrane</keyword>
<dbReference type="GeneID" id="86823198"/>
<dbReference type="EMBL" id="ACBZ01000178">
    <property type="protein sequence ID" value="EEG47721.1"/>
    <property type="molecule type" value="Genomic_DNA"/>
</dbReference>
<dbReference type="RefSeq" id="WP_005951650.1">
    <property type="nucleotide sequence ID" value="NZ_CP136423.1"/>
</dbReference>
<dbReference type="InterPro" id="IPR001387">
    <property type="entry name" value="Cro/C1-type_HTH"/>
</dbReference>
<dbReference type="AlphaFoldDB" id="C0CR55"/>
<keyword evidence="2" id="KW-0812">Transmembrane</keyword>
<feature type="transmembrane region" description="Helical" evidence="2">
    <location>
        <begin position="229"/>
        <end position="251"/>
    </location>
</feature>
<evidence type="ECO:0000256" key="1">
    <source>
        <dbReference type="ARBA" id="ARBA00023125"/>
    </source>
</evidence>
<dbReference type="GO" id="GO:0003677">
    <property type="term" value="F:DNA binding"/>
    <property type="evidence" value="ECO:0007669"/>
    <property type="project" value="UniProtKB-KW"/>
</dbReference>
<dbReference type="eggNOG" id="COG1476">
    <property type="taxonomic scope" value="Bacteria"/>
</dbReference>
<evidence type="ECO:0000259" key="3">
    <source>
        <dbReference type="PROSITE" id="PS50943"/>
    </source>
</evidence>
<gene>
    <name evidence="4" type="ORF">RUMHYD_03368</name>
</gene>
<comment type="caution">
    <text evidence="4">The sequence shown here is derived from an EMBL/GenBank/DDBJ whole genome shotgun (WGS) entry which is preliminary data.</text>
</comment>
<feature type="transmembrane region" description="Helical" evidence="2">
    <location>
        <begin position="140"/>
        <end position="161"/>
    </location>
</feature>
<evidence type="ECO:0000313" key="5">
    <source>
        <dbReference type="Proteomes" id="UP000003100"/>
    </source>
</evidence>
<feature type="transmembrane region" description="Helical" evidence="2">
    <location>
        <begin position="108"/>
        <end position="128"/>
    </location>
</feature>
<dbReference type="PANTHER" id="PTHR46558">
    <property type="entry name" value="TRACRIPTIONAL REGULATORY PROTEIN-RELATED-RELATED"/>
    <property type="match status" value="1"/>
</dbReference>
<name>C0CR55_BLAHS</name>
<sequence>MLLSEKILTLRKKNGWSQEELAEKCGVSRQSISKWEGNLSTPELSKIVLLSELFQVSTDYLLKEDVQPQTDTDAELPPMEAPSHSLRQVTLAEATAFIQAREQAAKKMALGTVLCILSPICLFLLMGMSDSSLLPLSEDIGALLGLIVVLLFVCVAVTQFLGTGSLLKPFAYLEKEEFDTAYGVDALAREQKSTYEGTYNRYTIIGVILCITAVIPLFCAAAFHASDFFVLLGLSVSLLIVAVAVYLFVVCNTIQNTYLQLLQEGEFTKSSKRHQKLLEPVSTVYWLAVTALYLGFSLITMRWESSWVIWPVAAILYGVIVTLCRILPKKSEQNNQKKTLL</sequence>
<dbReference type="SMART" id="SM00530">
    <property type="entry name" value="HTH_XRE"/>
    <property type="match status" value="1"/>
</dbReference>
<accession>C0CR55</accession>
<reference evidence="4 5" key="1">
    <citation type="submission" date="2009-01" db="EMBL/GenBank/DDBJ databases">
        <authorList>
            <person name="Fulton L."/>
            <person name="Clifton S."/>
            <person name="Fulton B."/>
            <person name="Xu J."/>
            <person name="Minx P."/>
            <person name="Pepin K.H."/>
            <person name="Johnson M."/>
            <person name="Bhonagiri V."/>
            <person name="Nash W.E."/>
            <person name="Mardis E.R."/>
            <person name="Wilson R.K."/>
        </authorList>
    </citation>
    <scope>NUCLEOTIDE SEQUENCE [LARGE SCALE GENOMIC DNA]</scope>
    <source>
        <strain evidence="5">DSM 10507 / JCM 14656 / S5a33</strain>
    </source>
</reference>
<organism evidence="4 5">
    <name type="scientific">Blautia hydrogenotrophica (strain DSM 10507 / JCM 14656 / S5a33)</name>
    <name type="common">Ruminococcus hydrogenotrophicus</name>
    <dbReference type="NCBI Taxonomy" id="476272"/>
    <lineage>
        <taxon>Bacteria</taxon>
        <taxon>Bacillati</taxon>
        <taxon>Bacillota</taxon>
        <taxon>Clostridia</taxon>
        <taxon>Lachnospirales</taxon>
        <taxon>Lachnospiraceae</taxon>
        <taxon>Blautia</taxon>
    </lineage>
</organism>
<dbReference type="HOGENOM" id="CLU_060318_1_0_9"/>
<dbReference type="InterPro" id="IPR010982">
    <property type="entry name" value="Lambda_DNA-bd_dom_sf"/>
</dbReference>
<dbReference type="Pfam" id="PF01381">
    <property type="entry name" value="HTH_3"/>
    <property type="match status" value="1"/>
</dbReference>
<dbReference type="PATRIC" id="fig|476272.21.peg.40"/>
<feature type="transmembrane region" description="Helical" evidence="2">
    <location>
        <begin position="202"/>
        <end position="223"/>
    </location>
</feature>
<dbReference type="CDD" id="cd00093">
    <property type="entry name" value="HTH_XRE"/>
    <property type="match status" value="1"/>
</dbReference>
<dbReference type="Gene3D" id="1.10.260.40">
    <property type="entry name" value="lambda repressor-like DNA-binding domains"/>
    <property type="match status" value="1"/>
</dbReference>
<dbReference type="PROSITE" id="PS50943">
    <property type="entry name" value="HTH_CROC1"/>
    <property type="match status" value="1"/>
</dbReference>
<reference evidence="4 5" key="2">
    <citation type="submission" date="2009-02" db="EMBL/GenBank/DDBJ databases">
        <title>Draft genome sequence of Blautia hydrogenotrophica DSM 10507 (Ruminococcus hydrogenotrophicus DSM 10507).</title>
        <authorList>
            <person name="Sudarsanam P."/>
            <person name="Ley R."/>
            <person name="Guruge J."/>
            <person name="Turnbaugh P.J."/>
            <person name="Mahowald M."/>
            <person name="Liep D."/>
            <person name="Gordon J."/>
        </authorList>
    </citation>
    <scope>NUCLEOTIDE SEQUENCE [LARGE SCALE GENOMIC DNA]</scope>
    <source>
        <strain evidence="5">DSM 10507 / JCM 14656 / S5a33</strain>
    </source>
</reference>
<feature type="domain" description="HTH cro/C1-type" evidence="3">
    <location>
        <begin position="7"/>
        <end position="61"/>
    </location>
</feature>
<dbReference type="SUPFAM" id="SSF47413">
    <property type="entry name" value="lambda repressor-like DNA-binding domains"/>
    <property type="match status" value="1"/>
</dbReference>
<evidence type="ECO:0000313" key="4">
    <source>
        <dbReference type="EMBL" id="EEG47721.1"/>
    </source>
</evidence>
<proteinExistence type="predicted"/>
<evidence type="ECO:0000256" key="2">
    <source>
        <dbReference type="SAM" id="Phobius"/>
    </source>
</evidence>